<dbReference type="InterPro" id="IPR002068">
    <property type="entry name" value="A-crystallin/Hsp20_dom"/>
</dbReference>
<dbReference type="EMBL" id="SNYW01000012">
    <property type="protein sequence ID" value="TDQ78961.1"/>
    <property type="molecule type" value="Genomic_DNA"/>
</dbReference>
<dbReference type="OrthoDB" id="9808910at2"/>
<dbReference type="SUPFAM" id="SSF49764">
    <property type="entry name" value="HSP20-like chaperones"/>
    <property type="match status" value="1"/>
</dbReference>
<evidence type="ECO:0000256" key="1">
    <source>
        <dbReference type="PROSITE-ProRule" id="PRU00285"/>
    </source>
</evidence>
<gene>
    <name evidence="5" type="ORF">A8950_3424</name>
</gene>
<proteinExistence type="inferred from homology"/>
<dbReference type="Pfam" id="PF00011">
    <property type="entry name" value="HSP20"/>
    <property type="match status" value="1"/>
</dbReference>
<dbReference type="Gene3D" id="2.60.40.790">
    <property type="match status" value="1"/>
</dbReference>
<evidence type="ECO:0000313" key="5">
    <source>
        <dbReference type="EMBL" id="TDQ78961.1"/>
    </source>
</evidence>
<sequence>MAFRALTPFGRGGVAPRPERNDPLAWRGEFDRLFDDMFKGFGALPSVWGEGAAAPKIDVKETDAGIEVTAELPGVDEKDVTVELADDLLTIRGEKKMERKEEDKEKGYHLMERSYGSFQRSLRLPYACPGEKVEAEFNKGVLRITCPRPAEVAAKTRKIDIKSR</sequence>
<dbReference type="InterPro" id="IPR031107">
    <property type="entry name" value="Small_HSP"/>
</dbReference>
<organism evidence="5 6">
    <name type="scientific">Dongia mobilis</name>
    <dbReference type="NCBI Taxonomy" id="578943"/>
    <lineage>
        <taxon>Bacteria</taxon>
        <taxon>Pseudomonadati</taxon>
        <taxon>Pseudomonadota</taxon>
        <taxon>Alphaproteobacteria</taxon>
        <taxon>Rhodospirillales</taxon>
        <taxon>Dongiaceae</taxon>
        <taxon>Dongia</taxon>
    </lineage>
</organism>
<dbReference type="PROSITE" id="PS01031">
    <property type="entry name" value="SHSP"/>
    <property type="match status" value="1"/>
</dbReference>
<dbReference type="PANTHER" id="PTHR11527">
    <property type="entry name" value="HEAT-SHOCK PROTEIN 20 FAMILY MEMBER"/>
    <property type="match status" value="1"/>
</dbReference>
<dbReference type="InterPro" id="IPR008978">
    <property type="entry name" value="HSP20-like_chaperone"/>
</dbReference>
<comment type="similarity">
    <text evidence="1 2">Belongs to the small heat shock protein (HSP20) family.</text>
</comment>
<comment type="caution">
    <text evidence="5">The sequence shown here is derived from an EMBL/GenBank/DDBJ whole genome shotgun (WGS) entry which is preliminary data.</text>
</comment>
<evidence type="ECO:0000256" key="3">
    <source>
        <dbReference type="SAM" id="MobiDB-lite"/>
    </source>
</evidence>
<name>A0A4R6WL40_9PROT</name>
<accession>A0A4R6WL40</accession>
<dbReference type="Proteomes" id="UP000295783">
    <property type="component" value="Unassembled WGS sequence"/>
</dbReference>
<protein>
    <submittedName>
        <fullName evidence="5">HSP20 family protein</fullName>
    </submittedName>
</protein>
<evidence type="ECO:0000259" key="4">
    <source>
        <dbReference type="PROSITE" id="PS01031"/>
    </source>
</evidence>
<feature type="domain" description="SHSP" evidence="4">
    <location>
        <begin position="48"/>
        <end position="164"/>
    </location>
</feature>
<dbReference type="AlphaFoldDB" id="A0A4R6WL40"/>
<dbReference type="CDD" id="cd06464">
    <property type="entry name" value="ACD_sHsps-like"/>
    <property type="match status" value="1"/>
</dbReference>
<reference evidence="5 6" key="1">
    <citation type="submission" date="2019-03" db="EMBL/GenBank/DDBJ databases">
        <title>Genomic Encyclopedia of Type Strains, Phase III (KMG-III): the genomes of soil and plant-associated and newly described type strains.</title>
        <authorList>
            <person name="Whitman W."/>
        </authorList>
    </citation>
    <scope>NUCLEOTIDE SEQUENCE [LARGE SCALE GENOMIC DNA]</scope>
    <source>
        <strain evidence="5 6">CGMCC 1.7660</strain>
    </source>
</reference>
<evidence type="ECO:0000313" key="6">
    <source>
        <dbReference type="Proteomes" id="UP000295783"/>
    </source>
</evidence>
<dbReference type="RefSeq" id="WP_133614860.1">
    <property type="nucleotide sequence ID" value="NZ_SNYW01000012.1"/>
</dbReference>
<evidence type="ECO:0000256" key="2">
    <source>
        <dbReference type="RuleBase" id="RU003616"/>
    </source>
</evidence>
<keyword evidence="6" id="KW-1185">Reference proteome</keyword>
<feature type="region of interest" description="Disordered" evidence="3">
    <location>
        <begin position="1"/>
        <end position="22"/>
    </location>
</feature>